<sequence length="330" mass="36165">DIDDDEEDLNNWNCNNSCLQALALSPRSEMADSRGGRSPMISPGTSPQLMRRGTAPPPPLPPRRASPVLGSSANSICNQLTVPKEDAPPPPRSPSQEQDVFGIVNDLLEQRYDVLQQPNPRVNHTRHQSCPSIPSNHVNVLPTKSNTTPHFPSNVSPPPIDIQSQERKHSGPQIIHYAELANISEEPSYENTAILSGNITMIKPVYCSTPNVELPTVSAIIHQVKSPPSETKMNTDLITNVNVHPIPSRTSSLDSQGSTTSNHSFVTTQRSQSSPEPAQLPAYENLNMDHIARLTSEGYTQDAVIRALGITRNDLDMAWDILNEFATKQT</sequence>
<feature type="region of interest" description="Disordered" evidence="1">
    <location>
        <begin position="24"/>
        <end position="71"/>
    </location>
</feature>
<proteinExistence type="predicted"/>
<name>A0A1B6DC71_9HEMI</name>
<feature type="compositionally biased region" description="Polar residues" evidence="1">
    <location>
        <begin position="243"/>
        <end position="276"/>
    </location>
</feature>
<organism evidence="3">
    <name type="scientific">Clastoptera arizonana</name>
    <name type="common">Arizona spittle bug</name>
    <dbReference type="NCBI Taxonomy" id="38151"/>
    <lineage>
        <taxon>Eukaryota</taxon>
        <taxon>Metazoa</taxon>
        <taxon>Ecdysozoa</taxon>
        <taxon>Arthropoda</taxon>
        <taxon>Hexapoda</taxon>
        <taxon>Insecta</taxon>
        <taxon>Pterygota</taxon>
        <taxon>Neoptera</taxon>
        <taxon>Paraneoptera</taxon>
        <taxon>Hemiptera</taxon>
        <taxon>Auchenorrhyncha</taxon>
        <taxon>Cercopoidea</taxon>
        <taxon>Clastopteridae</taxon>
        <taxon>Clastoptera</taxon>
    </lineage>
</organism>
<dbReference type="AlphaFoldDB" id="A0A1B6DC71"/>
<dbReference type="InterPro" id="IPR009060">
    <property type="entry name" value="UBA-like_sf"/>
</dbReference>
<feature type="region of interest" description="Disordered" evidence="1">
    <location>
        <begin position="243"/>
        <end position="279"/>
    </location>
</feature>
<dbReference type="CDD" id="cd14318">
    <property type="entry name" value="UBA_Cbl_like"/>
    <property type="match status" value="1"/>
</dbReference>
<dbReference type="InterPro" id="IPR015940">
    <property type="entry name" value="UBA"/>
</dbReference>
<accession>A0A1B6DC71</accession>
<reference evidence="3" key="1">
    <citation type="submission" date="2015-12" db="EMBL/GenBank/DDBJ databases">
        <title>De novo transcriptome assembly of four potential Pierce s Disease insect vectors from Arizona vineyards.</title>
        <authorList>
            <person name="Tassone E.E."/>
        </authorList>
    </citation>
    <scope>NUCLEOTIDE SEQUENCE</scope>
</reference>
<dbReference type="SUPFAM" id="SSF46934">
    <property type="entry name" value="UBA-like"/>
    <property type="match status" value="1"/>
</dbReference>
<dbReference type="EMBL" id="GEDC01014066">
    <property type="protein sequence ID" value="JAS23232.1"/>
    <property type="molecule type" value="Transcribed_RNA"/>
</dbReference>
<feature type="non-terminal residue" evidence="3">
    <location>
        <position position="1"/>
    </location>
</feature>
<feature type="domain" description="UBA" evidence="2">
    <location>
        <begin position="285"/>
        <end position="325"/>
    </location>
</feature>
<gene>
    <name evidence="3" type="ORF">g.38504</name>
</gene>
<feature type="compositionally biased region" description="Pro residues" evidence="1">
    <location>
        <begin position="55"/>
        <end position="64"/>
    </location>
</feature>
<evidence type="ECO:0000259" key="2">
    <source>
        <dbReference type="PROSITE" id="PS50030"/>
    </source>
</evidence>
<protein>
    <recommendedName>
        <fullName evidence="2">UBA domain-containing protein</fullName>
    </recommendedName>
</protein>
<dbReference type="SMART" id="SM00165">
    <property type="entry name" value="UBA"/>
    <property type="match status" value="1"/>
</dbReference>
<evidence type="ECO:0000256" key="1">
    <source>
        <dbReference type="SAM" id="MobiDB-lite"/>
    </source>
</evidence>
<dbReference type="PROSITE" id="PS50030">
    <property type="entry name" value="UBA"/>
    <property type="match status" value="1"/>
</dbReference>
<dbReference type="Gene3D" id="1.10.8.10">
    <property type="entry name" value="DNA helicase RuvA subunit, C-terminal domain"/>
    <property type="match status" value="1"/>
</dbReference>
<evidence type="ECO:0000313" key="3">
    <source>
        <dbReference type="EMBL" id="JAS23232.1"/>
    </source>
</evidence>